<protein>
    <recommendedName>
        <fullName evidence="4">Lipoprotein SmpA/OmlA domain-containing protein</fullName>
    </recommendedName>
</protein>
<evidence type="ECO:0000256" key="1">
    <source>
        <dbReference type="SAM" id="SignalP"/>
    </source>
</evidence>
<feature type="signal peptide" evidence="1">
    <location>
        <begin position="1"/>
        <end position="21"/>
    </location>
</feature>
<gene>
    <name evidence="2" type="ORF">P3W24_00335</name>
</gene>
<dbReference type="RefSeq" id="WP_320551131.1">
    <property type="nucleotide sequence ID" value="NZ_JAQLOK010000002.1"/>
</dbReference>
<evidence type="ECO:0000313" key="3">
    <source>
        <dbReference type="Proteomes" id="UP001528850"/>
    </source>
</evidence>
<evidence type="ECO:0008006" key="4">
    <source>
        <dbReference type="Google" id="ProtNLM"/>
    </source>
</evidence>
<feature type="chain" id="PRO_5045289306" description="Lipoprotein SmpA/OmlA domain-containing protein" evidence="1">
    <location>
        <begin position="22"/>
        <end position="162"/>
    </location>
</feature>
<reference evidence="2 3" key="1">
    <citation type="journal article" date="2024" name="Curr. Microbiol.">
        <title>Luteibacter sahnii sp. nov., A Novel Yellow-Colored Xanthomonadin Pigment Producing Probiotic Bacterium from Healthy Rice Seed Microbiome.</title>
        <authorList>
            <person name="Jaiswal G."/>
            <person name="Rana R."/>
            <person name="Nayak P.K."/>
            <person name="Chouhan R."/>
            <person name="Gandhi S.G."/>
            <person name="Patel H.K."/>
            <person name="Patil P.B."/>
        </authorList>
    </citation>
    <scope>NUCLEOTIDE SEQUENCE [LARGE SCALE GENOMIC DNA]</scope>
    <source>
        <strain evidence="2 3">PPL201</strain>
    </source>
</reference>
<dbReference type="EMBL" id="JARJJS010000001">
    <property type="protein sequence ID" value="MDF4023421.1"/>
    <property type="molecule type" value="Genomic_DNA"/>
</dbReference>
<evidence type="ECO:0000313" key="2">
    <source>
        <dbReference type="EMBL" id="MDF4023421.1"/>
    </source>
</evidence>
<keyword evidence="1" id="KW-0732">Signal</keyword>
<organism evidence="2 3">
    <name type="scientific">Luteibacter sahnii</name>
    <dbReference type="NCBI Taxonomy" id="3021977"/>
    <lineage>
        <taxon>Bacteria</taxon>
        <taxon>Pseudomonadati</taxon>
        <taxon>Pseudomonadota</taxon>
        <taxon>Gammaproteobacteria</taxon>
        <taxon>Lysobacterales</taxon>
        <taxon>Rhodanobacteraceae</taxon>
        <taxon>Luteibacter</taxon>
    </lineage>
</organism>
<dbReference type="Proteomes" id="UP001528850">
    <property type="component" value="Unassembled WGS sequence"/>
</dbReference>
<accession>A0ABT6B5L6</accession>
<comment type="caution">
    <text evidence="2">The sequence shown here is derived from an EMBL/GenBank/DDBJ whole genome shotgun (WGS) entry which is preliminary data.</text>
</comment>
<proteinExistence type="predicted"/>
<name>A0ABT6B5L6_9GAMM</name>
<keyword evidence="3" id="KW-1185">Reference proteome</keyword>
<sequence>MKTRIHLALILVALTSLDASAGIFSRSETPPYQTRAELYDPTFVRQHLVVHKSTTADVEKLYGKPDRPSVQSDGTERWSYSMSSTSNGGLARSAVVRGVSALWSHVPSNNATNIGEAEYNKANGGGGSANAVADQTMGKEKTDYRSIYFQFKDGVLQSYGIN</sequence>